<name>A0A7W6F4S1_9SPHN</name>
<reference evidence="2 3" key="1">
    <citation type="submission" date="2020-08" db="EMBL/GenBank/DDBJ databases">
        <title>Genomic Encyclopedia of Type Strains, Phase IV (KMG-IV): sequencing the most valuable type-strain genomes for metagenomic binning, comparative biology and taxonomic classification.</title>
        <authorList>
            <person name="Goeker M."/>
        </authorList>
    </citation>
    <scope>NUCLEOTIDE SEQUENCE [LARGE SCALE GENOMIC DNA]</scope>
    <source>
        <strain evidence="2 3">DSM 19512</strain>
    </source>
</reference>
<evidence type="ECO:0000256" key="1">
    <source>
        <dbReference type="SAM" id="MobiDB-lite"/>
    </source>
</evidence>
<dbReference type="EMBL" id="JACIDH010000020">
    <property type="protein sequence ID" value="MBB3880755.1"/>
    <property type="molecule type" value="Genomic_DNA"/>
</dbReference>
<proteinExistence type="predicted"/>
<sequence>MMLLAILLSSAPLTLPREDRGTVTVTGRSLADTRRDLENCLAQQCPPKDEIARSLAYAEAQFLMGDYRGGRKTMLIARRRNARYASELPEDVSDLHYATGRFANLVGNPDSNRLSMFDAVDALKAGLPDTDSRVMQQRLAIGDGFAINGQLYAALSQYGSVARKARSVGLTSIEGMAQFKAAVLLAAVASSVPEFAIDARRKADAILANDDPAFLPYRNGVRMLRARLVRKSERDAAIAEVIKEMEPMPGMDQALIYNPPIRLDDISFGAVPGDATPWADINFWVTADGRVSDISTVRQSEDMNKAWLKPVVRALETRRYLPNPKSSGVMHMERISFIADLTESPRSRIRTRETKRRVDIVDLLAQPSNKRQESTPALHTPVTPPV</sequence>
<accession>A0A7W6F4S1</accession>
<feature type="compositionally biased region" description="Polar residues" evidence="1">
    <location>
        <begin position="366"/>
        <end position="377"/>
    </location>
</feature>
<protein>
    <submittedName>
        <fullName evidence="2">Uncharacterized protein (UPF0297 family)</fullName>
    </submittedName>
</protein>
<feature type="region of interest" description="Disordered" evidence="1">
    <location>
        <begin position="366"/>
        <end position="386"/>
    </location>
</feature>
<keyword evidence="3" id="KW-1185">Reference proteome</keyword>
<gene>
    <name evidence="2" type="ORF">GGR48_003205</name>
</gene>
<evidence type="ECO:0000313" key="2">
    <source>
        <dbReference type="EMBL" id="MBB3880755.1"/>
    </source>
</evidence>
<dbReference type="RefSeq" id="WP_183952793.1">
    <property type="nucleotide sequence ID" value="NZ_JACIDH010000020.1"/>
</dbReference>
<dbReference type="Proteomes" id="UP000538670">
    <property type="component" value="Unassembled WGS sequence"/>
</dbReference>
<comment type="caution">
    <text evidence="2">The sequence shown here is derived from an EMBL/GenBank/DDBJ whole genome shotgun (WGS) entry which is preliminary data.</text>
</comment>
<organism evidence="2 3">
    <name type="scientific">Sphingomonas pseudosanguinis</name>
    <dbReference type="NCBI Taxonomy" id="413712"/>
    <lineage>
        <taxon>Bacteria</taxon>
        <taxon>Pseudomonadati</taxon>
        <taxon>Pseudomonadota</taxon>
        <taxon>Alphaproteobacteria</taxon>
        <taxon>Sphingomonadales</taxon>
        <taxon>Sphingomonadaceae</taxon>
        <taxon>Sphingomonas</taxon>
    </lineage>
</organism>
<dbReference type="AlphaFoldDB" id="A0A7W6F4S1"/>
<evidence type="ECO:0000313" key="3">
    <source>
        <dbReference type="Proteomes" id="UP000538670"/>
    </source>
</evidence>